<evidence type="ECO:0000259" key="5">
    <source>
        <dbReference type="Pfam" id="PF01420"/>
    </source>
</evidence>
<gene>
    <name evidence="6" type="ORF">NCTC9836_00303</name>
</gene>
<feature type="domain" description="Type I restriction modification DNA specificity" evidence="5">
    <location>
        <begin position="31"/>
        <end position="112"/>
    </location>
</feature>
<reference evidence="6 7" key="1">
    <citation type="submission" date="2018-06" db="EMBL/GenBank/DDBJ databases">
        <authorList>
            <consortium name="Pathogen Informatics"/>
            <person name="Doyle S."/>
        </authorList>
    </citation>
    <scope>NUCLEOTIDE SEQUENCE [LARGE SCALE GENOMIC DNA]</scope>
    <source>
        <strain evidence="6 7">NCTC9836</strain>
    </source>
</reference>
<dbReference type="InterPro" id="IPR044946">
    <property type="entry name" value="Restrct_endonuc_typeI_TRD_sf"/>
</dbReference>
<keyword evidence="2" id="KW-0680">Restriction system</keyword>
<evidence type="ECO:0000256" key="1">
    <source>
        <dbReference type="ARBA" id="ARBA00010923"/>
    </source>
</evidence>
<dbReference type="AlphaFoldDB" id="A0A381J6E3"/>
<comment type="similarity">
    <text evidence="1">Belongs to the type-I restriction system S methylase family.</text>
</comment>
<dbReference type="InterPro" id="IPR052021">
    <property type="entry name" value="Type-I_RS_S_subunit"/>
</dbReference>
<evidence type="ECO:0000256" key="3">
    <source>
        <dbReference type="ARBA" id="ARBA00023125"/>
    </source>
</evidence>
<proteinExistence type="inferred from homology"/>
<evidence type="ECO:0000256" key="4">
    <source>
        <dbReference type="SAM" id="Coils"/>
    </source>
</evidence>
<dbReference type="EMBL" id="UFWZ01000001">
    <property type="protein sequence ID" value="SUY45495.1"/>
    <property type="molecule type" value="Genomic_DNA"/>
</dbReference>
<dbReference type="SUPFAM" id="SSF116734">
    <property type="entry name" value="DNA methylase specificity domain"/>
    <property type="match status" value="1"/>
</dbReference>
<evidence type="ECO:0000313" key="6">
    <source>
        <dbReference type="EMBL" id="SUY45495.1"/>
    </source>
</evidence>
<accession>A0A381J6E3</accession>
<keyword evidence="4" id="KW-0175">Coiled coil</keyword>
<keyword evidence="3" id="KW-0238">DNA-binding</keyword>
<organism evidence="6 7">
    <name type="scientific">Clostridium putrefaciens</name>
    <dbReference type="NCBI Taxonomy" id="99675"/>
    <lineage>
        <taxon>Bacteria</taxon>
        <taxon>Bacillati</taxon>
        <taxon>Bacillota</taxon>
        <taxon>Clostridia</taxon>
        <taxon>Eubacteriales</taxon>
        <taxon>Clostridiaceae</taxon>
        <taxon>Clostridium</taxon>
    </lineage>
</organism>
<dbReference type="PANTHER" id="PTHR30408">
    <property type="entry name" value="TYPE-1 RESTRICTION ENZYME ECOKI SPECIFICITY PROTEIN"/>
    <property type="match status" value="1"/>
</dbReference>
<dbReference type="Proteomes" id="UP000254664">
    <property type="component" value="Unassembled WGS sequence"/>
</dbReference>
<feature type="coiled-coil region" evidence="4">
    <location>
        <begin position="96"/>
        <end position="123"/>
    </location>
</feature>
<dbReference type="Gene3D" id="3.90.220.20">
    <property type="entry name" value="DNA methylase specificity domains"/>
    <property type="match status" value="1"/>
</dbReference>
<evidence type="ECO:0000313" key="7">
    <source>
        <dbReference type="Proteomes" id="UP000254664"/>
    </source>
</evidence>
<protein>
    <submittedName>
        <fullName evidence="6">Restriction modification system dna specificity domain</fullName>
    </submittedName>
</protein>
<dbReference type="Pfam" id="PF01420">
    <property type="entry name" value="Methylase_S"/>
    <property type="match status" value="1"/>
</dbReference>
<dbReference type="InterPro" id="IPR000055">
    <property type="entry name" value="Restrct_endonuc_typeI_TRD"/>
</dbReference>
<keyword evidence="7" id="KW-1185">Reference proteome</keyword>
<sequence>MFTRKNTPELVGMSAFAYNTEANLMMPDLIFRLNTNENINKIYLWKLINHSLFRENIKSLSNGSSKSMSNISKQRLMELSVPILPIELQNQFANFIKQVDRLKFEMESSLKELENNFNSLMQKAFKGELFN</sequence>
<name>A0A381J6E3_9CLOT</name>
<dbReference type="GO" id="GO:0009307">
    <property type="term" value="P:DNA restriction-modification system"/>
    <property type="evidence" value="ECO:0007669"/>
    <property type="project" value="UniProtKB-KW"/>
</dbReference>
<evidence type="ECO:0000256" key="2">
    <source>
        <dbReference type="ARBA" id="ARBA00022747"/>
    </source>
</evidence>
<dbReference type="GO" id="GO:0003677">
    <property type="term" value="F:DNA binding"/>
    <property type="evidence" value="ECO:0007669"/>
    <property type="project" value="UniProtKB-KW"/>
</dbReference>
<dbReference type="PANTHER" id="PTHR30408:SF12">
    <property type="entry name" value="TYPE I RESTRICTION ENZYME MJAVIII SPECIFICITY SUBUNIT"/>
    <property type="match status" value="1"/>
</dbReference>